<feature type="non-terminal residue" evidence="2">
    <location>
        <position position="176"/>
    </location>
</feature>
<dbReference type="Pfam" id="PF03480">
    <property type="entry name" value="DctP"/>
    <property type="match status" value="1"/>
</dbReference>
<dbReference type="Proteomes" id="UP000264215">
    <property type="component" value="Unassembled WGS sequence"/>
</dbReference>
<evidence type="ECO:0000313" key="3">
    <source>
        <dbReference type="Proteomes" id="UP000264215"/>
    </source>
</evidence>
<reference evidence="2 3" key="1">
    <citation type="journal article" date="2018" name="Nat. Biotechnol.">
        <title>A standardized bacterial taxonomy based on genome phylogeny substantially revises the tree of life.</title>
        <authorList>
            <person name="Parks D.H."/>
            <person name="Chuvochina M."/>
            <person name="Waite D.W."/>
            <person name="Rinke C."/>
            <person name="Skarshewski A."/>
            <person name="Chaumeil P.A."/>
            <person name="Hugenholtz P."/>
        </authorList>
    </citation>
    <scope>NUCLEOTIDE SEQUENCE [LARGE SCALE GENOMIC DNA]</scope>
    <source>
        <strain evidence="2">UBA9905</strain>
    </source>
</reference>
<evidence type="ECO:0000256" key="1">
    <source>
        <dbReference type="ARBA" id="ARBA00022729"/>
    </source>
</evidence>
<evidence type="ECO:0000313" key="2">
    <source>
        <dbReference type="EMBL" id="HCO69184.1"/>
    </source>
</evidence>
<protein>
    <submittedName>
        <fullName evidence="2">Uncharacterized protein</fullName>
    </submittedName>
</protein>
<dbReference type="EMBL" id="DQBS01000030">
    <property type="protein sequence ID" value="HCO69184.1"/>
    <property type="molecule type" value="Genomic_DNA"/>
</dbReference>
<name>A0A3D3TJ66_9BACT</name>
<keyword evidence="1" id="KW-0732">Signal</keyword>
<organism evidence="2 3">
    <name type="scientific">Mesotoga infera</name>
    <dbReference type="NCBI Taxonomy" id="1236046"/>
    <lineage>
        <taxon>Bacteria</taxon>
        <taxon>Thermotogati</taxon>
        <taxon>Thermotogota</taxon>
        <taxon>Thermotogae</taxon>
        <taxon>Kosmotogales</taxon>
        <taxon>Kosmotogaceae</taxon>
        <taxon>Mesotoga</taxon>
    </lineage>
</organism>
<dbReference type="InterPro" id="IPR018389">
    <property type="entry name" value="DctP_fam"/>
</dbReference>
<dbReference type="GO" id="GO:0055085">
    <property type="term" value="P:transmembrane transport"/>
    <property type="evidence" value="ECO:0007669"/>
    <property type="project" value="InterPro"/>
</dbReference>
<sequence>MKVFASTVNTLSGGVIYVRIFHTNNHSPEELLSGAINGTEVMAFGCSLCTIADFLFLPELSIFSAAYLFEDVEHIDKAMDSGIMAELLDRAAANSGVRVLDNWYSGSHHLFLNETISGIEDPSQLAGLRLCSNCYQGSFDACKALGASPVYMGQSTLKDAMSCGSIQGAEMLLECV</sequence>
<dbReference type="Gene3D" id="3.40.190.170">
    <property type="entry name" value="Bacterial extracellular solute-binding protein, family 7"/>
    <property type="match status" value="1"/>
</dbReference>
<dbReference type="PANTHER" id="PTHR33376">
    <property type="match status" value="1"/>
</dbReference>
<dbReference type="PANTHER" id="PTHR33376:SF4">
    <property type="entry name" value="SIALIC ACID-BINDING PERIPLASMIC PROTEIN SIAP"/>
    <property type="match status" value="1"/>
</dbReference>
<gene>
    <name evidence="2" type="ORF">DIT26_01135</name>
</gene>
<dbReference type="InterPro" id="IPR038404">
    <property type="entry name" value="TRAP_DctP_sf"/>
</dbReference>
<comment type="caution">
    <text evidence="2">The sequence shown here is derived from an EMBL/GenBank/DDBJ whole genome shotgun (WGS) entry which is preliminary data.</text>
</comment>
<proteinExistence type="predicted"/>
<accession>A0A3D3TJ66</accession>
<dbReference type="AlphaFoldDB" id="A0A3D3TJ66"/>